<organism evidence="4 5">
    <name type="scientific">Ktedonosporobacter rubrisoli</name>
    <dbReference type="NCBI Taxonomy" id="2509675"/>
    <lineage>
        <taxon>Bacteria</taxon>
        <taxon>Bacillati</taxon>
        <taxon>Chloroflexota</taxon>
        <taxon>Ktedonobacteria</taxon>
        <taxon>Ktedonobacterales</taxon>
        <taxon>Ktedonosporobacteraceae</taxon>
        <taxon>Ktedonosporobacter</taxon>
    </lineage>
</organism>
<accession>A0A4P6JIG4</accession>
<dbReference type="Proteomes" id="UP000290365">
    <property type="component" value="Chromosome"/>
</dbReference>
<dbReference type="EMBL" id="CP035758">
    <property type="protein sequence ID" value="QBD74848.1"/>
    <property type="molecule type" value="Genomic_DNA"/>
</dbReference>
<dbReference type="GO" id="GO:0000976">
    <property type="term" value="F:transcription cis-regulatory region binding"/>
    <property type="evidence" value="ECO:0007669"/>
    <property type="project" value="TreeGrafter"/>
</dbReference>
<dbReference type="PANTHER" id="PTHR30055:SF219">
    <property type="entry name" value="TRANSCRIPTIONAL REGULATORY PROTEIN"/>
    <property type="match status" value="1"/>
</dbReference>
<evidence type="ECO:0000313" key="5">
    <source>
        <dbReference type="Proteomes" id="UP000290365"/>
    </source>
</evidence>
<dbReference type="SUPFAM" id="SSF46689">
    <property type="entry name" value="Homeodomain-like"/>
    <property type="match status" value="1"/>
</dbReference>
<dbReference type="InterPro" id="IPR001647">
    <property type="entry name" value="HTH_TetR"/>
</dbReference>
<dbReference type="OrthoDB" id="9779746at2"/>
<gene>
    <name evidence="4" type="ORF">EPA93_02090</name>
</gene>
<feature type="DNA-binding region" description="H-T-H motif" evidence="2">
    <location>
        <begin position="36"/>
        <end position="55"/>
    </location>
</feature>
<dbReference type="SUPFAM" id="SSF48498">
    <property type="entry name" value="Tetracyclin repressor-like, C-terminal domain"/>
    <property type="match status" value="1"/>
</dbReference>
<dbReference type="Pfam" id="PF00440">
    <property type="entry name" value="TetR_N"/>
    <property type="match status" value="1"/>
</dbReference>
<evidence type="ECO:0000256" key="1">
    <source>
        <dbReference type="ARBA" id="ARBA00023125"/>
    </source>
</evidence>
<dbReference type="PRINTS" id="PR00455">
    <property type="entry name" value="HTHTETR"/>
</dbReference>
<proteinExistence type="predicted"/>
<keyword evidence="5" id="KW-1185">Reference proteome</keyword>
<reference evidence="4 5" key="1">
    <citation type="submission" date="2019-01" db="EMBL/GenBank/DDBJ databases">
        <title>Ktedonosporobacter rubrisoli SCAWS-G2.</title>
        <authorList>
            <person name="Huang Y."/>
            <person name="Yan B."/>
        </authorList>
    </citation>
    <scope>NUCLEOTIDE SEQUENCE [LARGE SCALE GENOMIC DNA]</scope>
    <source>
        <strain evidence="4 5">SCAWS-G2</strain>
    </source>
</reference>
<evidence type="ECO:0000256" key="2">
    <source>
        <dbReference type="PROSITE-ProRule" id="PRU00335"/>
    </source>
</evidence>
<name>A0A4P6JIG4_KTERU</name>
<evidence type="ECO:0000313" key="4">
    <source>
        <dbReference type="EMBL" id="QBD74848.1"/>
    </source>
</evidence>
<keyword evidence="1 2" id="KW-0238">DNA-binding</keyword>
<dbReference type="GO" id="GO:0003700">
    <property type="term" value="F:DNA-binding transcription factor activity"/>
    <property type="evidence" value="ECO:0007669"/>
    <property type="project" value="TreeGrafter"/>
</dbReference>
<evidence type="ECO:0000259" key="3">
    <source>
        <dbReference type="PROSITE" id="PS50977"/>
    </source>
</evidence>
<protein>
    <submittedName>
        <fullName evidence="4">TetR/AcrR family transcriptional regulator</fullName>
    </submittedName>
</protein>
<dbReference type="InterPro" id="IPR036271">
    <property type="entry name" value="Tet_transcr_reg_TetR-rel_C_sf"/>
</dbReference>
<dbReference type="KEGG" id="kbs:EPA93_02090"/>
<sequence>MDMLSKRRTPIQAASHERILRIATRLFAEHGYHGVSAREIAAATGLNIATVHYHTGGKRELYMQILRSLYQEEQAWVTGVLDHVGADVVKDAQALKSVLGELLDTLIELLQRDLTRPRLYMRRWLEERDELTPFEAELSIAVYKPLYELLAQAQQVGTIRADLDLNVFLRSFYWMLYGYFVTGPVDWTAWWGDPNNRENLQAFKAYLHMYLITMLGLAPTA</sequence>
<dbReference type="Gene3D" id="1.10.357.10">
    <property type="entry name" value="Tetracycline Repressor, domain 2"/>
    <property type="match status" value="1"/>
</dbReference>
<dbReference type="AlphaFoldDB" id="A0A4P6JIG4"/>
<dbReference type="InterPro" id="IPR050109">
    <property type="entry name" value="HTH-type_TetR-like_transc_reg"/>
</dbReference>
<dbReference type="PANTHER" id="PTHR30055">
    <property type="entry name" value="HTH-TYPE TRANSCRIPTIONAL REGULATOR RUTR"/>
    <property type="match status" value="1"/>
</dbReference>
<dbReference type="InterPro" id="IPR009057">
    <property type="entry name" value="Homeodomain-like_sf"/>
</dbReference>
<dbReference type="PROSITE" id="PS50977">
    <property type="entry name" value="HTH_TETR_2"/>
    <property type="match status" value="1"/>
</dbReference>
<feature type="domain" description="HTH tetR-type" evidence="3">
    <location>
        <begin position="13"/>
        <end position="73"/>
    </location>
</feature>